<keyword evidence="2" id="KW-0813">Transport</keyword>
<sequence length="445" mass="47394">MASPASATTRQKRLIIASTFIGSTIEWYDFFIFGTVSALFLNKLFFPAVDPTMGAMFGFMTFATAWLVRPIGGVIAGHLGDKVGRKTTLLWSFVIMGAATTLIGLLPTYDSAGYIGAVLLVLLRIVQGLSAGAEYGGAIVAVVEHADEKRRGLFGSVPQSAAFFGLLLGNLTFLAMTALDKQALMAWGWRVPFVLSAAMLMVGIYIRNRVAESPAFVKAKASGNIEKLPVMTVLREYPRQLLGVLFAQAAPNTFFYTCAVAMVAYSVSKLKMAQADMLIAVSIGAAVEMVMIPIYGMLADAIGRRKVFVWGIVALLAGAIPFCLAVEARSYAGMVAGYIWVLGIGHAACHSSQASLFSDMFPTSVRYTGISAGYQMSGAIFGGPLPIIATALIAYQNGGIRVFFGYTLLIGVVSLIAIMASKPHHSLVGKVEASTSRNQQVKSSL</sequence>
<gene>
    <name evidence="9" type="ORF">C0Z20_01645</name>
</gene>
<evidence type="ECO:0000256" key="2">
    <source>
        <dbReference type="ARBA" id="ARBA00022448"/>
    </source>
</evidence>
<feature type="transmembrane region" description="Helical" evidence="7">
    <location>
        <begin position="53"/>
        <end position="76"/>
    </location>
</feature>
<dbReference type="Proteomes" id="UP000235777">
    <property type="component" value="Unassembled WGS sequence"/>
</dbReference>
<dbReference type="InterPro" id="IPR036259">
    <property type="entry name" value="MFS_trans_sf"/>
</dbReference>
<evidence type="ECO:0000313" key="10">
    <source>
        <dbReference type="Proteomes" id="UP000235777"/>
    </source>
</evidence>
<dbReference type="GO" id="GO:0005886">
    <property type="term" value="C:plasma membrane"/>
    <property type="evidence" value="ECO:0007669"/>
    <property type="project" value="UniProtKB-SubCell"/>
</dbReference>
<dbReference type="SUPFAM" id="SSF103473">
    <property type="entry name" value="MFS general substrate transporter"/>
    <property type="match status" value="1"/>
</dbReference>
<feature type="transmembrane region" description="Helical" evidence="7">
    <location>
        <begin position="241"/>
        <end position="265"/>
    </location>
</feature>
<comment type="caution">
    <text evidence="9">The sequence shown here is derived from an EMBL/GenBank/DDBJ whole genome shotgun (WGS) entry which is preliminary data.</text>
</comment>
<evidence type="ECO:0000256" key="6">
    <source>
        <dbReference type="ARBA" id="ARBA00023136"/>
    </source>
</evidence>
<reference evidence="9 10" key="1">
    <citation type="submission" date="2018-01" db="EMBL/GenBank/DDBJ databases">
        <title>Whole genome analyses suggest that Burkholderia sensu lato contains two further novel genera in the rhizoxinica-symbiotica group Mycetohabitans gen. nov., and Trinickia gen. nov.: implications for the evolution of diazotrophy and nodulation in the Burkholderiaceae.</title>
        <authorList>
            <person name="Estrada-de los Santos P."/>
            <person name="Palmer M."/>
            <person name="Chavez-Ramirez B."/>
            <person name="Beukes C."/>
            <person name="Steenkamp E.T."/>
            <person name="Hirsch A.M."/>
            <person name="Manyaka P."/>
            <person name="Maluk M."/>
            <person name="Lafos M."/>
            <person name="Crook M."/>
            <person name="Gross E."/>
            <person name="Simon M.F."/>
            <person name="Bueno dos Reis Junior F."/>
            <person name="Poole P.S."/>
            <person name="Venter S.N."/>
            <person name="James E.K."/>
        </authorList>
    </citation>
    <scope>NUCLEOTIDE SEQUENCE [LARGE SCALE GENOMIC DNA]</scope>
    <source>
        <strain evidence="9 10">JPY 581</strain>
    </source>
</reference>
<feature type="transmembrane region" description="Helical" evidence="7">
    <location>
        <begin position="400"/>
        <end position="420"/>
    </location>
</feature>
<comment type="subcellular location">
    <subcellularLocation>
        <location evidence="1">Cell membrane</location>
        <topology evidence="1">Multi-pass membrane protein</topology>
    </subcellularLocation>
</comment>
<keyword evidence="4 7" id="KW-0812">Transmembrane</keyword>
<evidence type="ECO:0000256" key="1">
    <source>
        <dbReference type="ARBA" id="ARBA00004651"/>
    </source>
</evidence>
<evidence type="ECO:0000256" key="5">
    <source>
        <dbReference type="ARBA" id="ARBA00022989"/>
    </source>
</evidence>
<feature type="transmembrane region" description="Helical" evidence="7">
    <location>
        <begin position="187"/>
        <end position="206"/>
    </location>
</feature>
<feature type="transmembrane region" description="Helical" evidence="7">
    <location>
        <begin position="88"/>
        <end position="106"/>
    </location>
</feature>
<evidence type="ECO:0000256" key="7">
    <source>
        <dbReference type="SAM" id="Phobius"/>
    </source>
</evidence>
<feature type="transmembrane region" description="Helical" evidence="7">
    <location>
        <begin position="370"/>
        <end position="394"/>
    </location>
</feature>
<dbReference type="PROSITE" id="PS50850">
    <property type="entry name" value="MFS"/>
    <property type="match status" value="1"/>
</dbReference>
<dbReference type="InterPro" id="IPR011701">
    <property type="entry name" value="MFS"/>
</dbReference>
<dbReference type="STRING" id="863227.GCA_000373005_00926"/>
<keyword evidence="5 7" id="KW-1133">Transmembrane helix</keyword>
<dbReference type="Gene3D" id="1.20.1250.20">
    <property type="entry name" value="MFS general substrate transporter like domains"/>
    <property type="match status" value="2"/>
</dbReference>
<evidence type="ECO:0000313" key="9">
    <source>
        <dbReference type="EMBL" id="PMS38598.1"/>
    </source>
</evidence>
<dbReference type="Pfam" id="PF07690">
    <property type="entry name" value="MFS_1"/>
    <property type="match status" value="1"/>
</dbReference>
<dbReference type="PANTHER" id="PTHR43045:SF1">
    <property type="entry name" value="SHIKIMATE TRANSPORTER"/>
    <property type="match status" value="1"/>
</dbReference>
<organism evidence="9 10">
    <name type="scientific">Trinickia symbiotica</name>
    <dbReference type="NCBI Taxonomy" id="863227"/>
    <lineage>
        <taxon>Bacteria</taxon>
        <taxon>Pseudomonadati</taxon>
        <taxon>Pseudomonadota</taxon>
        <taxon>Betaproteobacteria</taxon>
        <taxon>Burkholderiales</taxon>
        <taxon>Burkholderiaceae</taxon>
        <taxon>Trinickia</taxon>
    </lineage>
</organism>
<feature type="transmembrane region" description="Helical" evidence="7">
    <location>
        <begin position="307"/>
        <end position="325"/>
    </location>
</feature>
<keyword evidence="6 7" id="KW-0472">Membrane</keyword>
<evidence type="ECO:0000256" key="3">
    <source>
        <dbReference type="ARBA" id="ARBA00022475"/>
    </source>
</evidence>
<keyword evidence="3" id="KW-1003">Cell membrane</keyword>
<accession>A0A2N7XA32</accession>
<dbReference type="OrthoDB" id="6766492at2"/>
<dbReference type="Pfam" id="PF00083">
    <property type="entry name" value="Sugar_tr"/>
    <property type="match status" value="1"/>
</dbReference>
<keyword evidence="10" id="KW-1185">Reference proteome</keyword>
<dbReference type="InterPro" id="IPR020846">
    <property type="entry name" value="MFS_dom"/>
</dbReference>
<dbReference type="InterPro" id="IPR005828">
    <property type="entry name" value="MFS_sugar_transport-like"/>
</dbReference>
<feature type="transmembrane region" description="Helical" evidence="7">
    <location>
        <begin position="112"/>
        <end position="132"/>
    </location>
</feature>
<dbReference type="PANTHER" id="PTHR43045">
    <property type="entry name" value="SHIKIMATE TRANSPORTER"/>
    <property type="match status" value="1"/>
</dbReference>
<feature type="transmembrane region" description="Helical" evidence="7">
    <location>
        <begin position="153"/>
        <end position="175"/>
    </location>
</feature>
<evidence type="ECO:0000256" key="4">
    <source>
        <dbReference type="ARBA" id="ARBA00022692"/>
    </source>
</evidence>
<dbReference type="RefSeq" id="WP_018439453.1">
    <property type="nucleotide sequence ID" value="NZ_KB890165.1"/>
</dbReference>
<feature type="transmembrane region" description="Helical" evidence="7">
    <location>
        <begin position="20"/>
        <end position="41"/>
    </location>
</feature>
<name>A0A2N7XA32_9BURK</name>
<protein>
    <submittedName>
        <fullName evidence="9">MFS transporter</fullName>
    </submittedName>
</protein>
<dbReference type="GO" id="GO:0022857">
    <property type="term" value="F:transmembrane transporter activity"/>
    <property type="evidence" value="ECO:0007669"/>
    <property type="project" value="InterPro"/>
</dbReference>
<feature type="transmembrane region" description="Helical" evidence="7">
    <location>
        <begin position="277"/>
        <end position="295"/>
    </location>
</feature>
<proteinExistence type="predicted"/>
<dbReference type="CDD" id="cd17369">
    <property type="entry name" value="MFS_ShiA_like"/>
    <property type="match status" value="1"/>
</dbReference>
<dbReference type="EMBL" id="PNYC01000001">
    <property type="protein sequence ID" value="PMS38598.1"/>
    <property type="molecule type" value="Genomic_DNA"/>
</dbReference>
<evidence type="ECO:0000259" key="8">
    <source>
        <dbReference type="PROSITE" id="PS50850"/>
    </source>
</evidence>
<dbReference type="AlphaFoldDB" id="A0A2N7XA32"/>
<feature type="domain" description="Major facilitator superfamily (MFS) profile" evidence="8">
    <location>
        <begin position="15"/>
        <end position="423"/>
    </location>
</feature>